<keyword evidence="1" id="KW-1133">Transmembrane helix</keyword>
<feature type="transmembrane region" description="Helical" evidence="1">
    <location>
        <begin position="637"/>
        <end position="659"/>
    </location>
</feature>
<organism evidence="3 4">
    <name type="scientific">Acetobacter cerevisiae</name>
    <dbReference type="NCBI Taxonomy" id="178900"/>
    <lineage>
        <taxon>Bacteria</taxon>
        <taxon>Pseudomonadati</taxon>
        <taxon>Pseudomonadota</taxon>
        <taxon>Alphaproteobacteria</taxon>
        <taxon>Acetobacterales</taxon>
        <taxon>Acetobacteraceae</taxon>
        <taxon>Acetobacter</taxon>
    </lineage>
</organism>
<keyword evidence="2" id="KW-0732">Signal</keyword>
<keyword evidence="1" id="KW-0812">Transmembrane</keyword>
<evidence type="ECO:0000313" key="4">
    <source>
        <dbReference type="Proteomes" id="UP001523543"/>
    </source>
</evidence>
<dbReference type="Proteomes" id="UP001523543">
    <property type="component" value="Unassembled WGS sequence"/>
</dbReference>
<feature type="transmembrane region" description="Helical" evidence="1">
    <location>
        <begin position="94"/>
        <end position="115"/>
    </location>
</feature>
<accession>A0ABT1ETW5</accession>
<keyword evidence="4" id="KW-1185">Reference proteome</keyword>
<dbReference type="EMBL" id="JAMYZR010000031">
    <property type="protein sequence ID" value="MCP1246812.1"/>
    <property type="molecule type" value="Genomic_DNA"/>
</dbReference>
<evidence type="ECO:0000256" key="2">
    <source>
        <dbReference type="SAM" id="SignalP"/>
    </source>
</evidence>
<feature type="transmembrane region" description="Helical" evidence="1">
    <location>
        <begin position="592"/>
        <end position="617"/>
    </location>
</feature>
<protein>
    <submittedName>
        <fullName evidence="3">DotA/TraY family protein</fullName>
    </submittedName>
</protein>
<comment type="caution">
    <text evidence="3">The sequence shown here is derived from an EMBL/GenBank/DDBJ whole genome shotgun (WGS) entry which is preliminary data.</text>
</comment>
<dbReference type="InterPro" id="IPR027628">
    <property type="entry name" value="DotA_TraY"/>
</dbReference>
<gene>
    <name evidence="3" type="ORF">NKW54_12810</name>
</gene>
<feature type="transmembrane region" description="Helical" evidence="1">
    <location>
        <begin position="568"/>
        <end position="586"/>
    </location>
</feature>
<feature type="transmembrane region" description="Helical" evidence="1">
    <location>
        <begin position="691"/>
        <end position="713"/>
    </location>
</feature>
<dbReference type="NCBIfam" id="TIGR04346">
    <property type="entry name" value="DotA_TraY"/>
    <property type="match status" value="1"/>
</dbReference>
<feature type="signal peptide" evidence="2">
    <location>
        <begin position="1"/>
        <end position="27"/>
    </location>
</feature>
<feature type="transmembrane region" description="Helical" evidence="1">
    <location>
        <begin position="136"/>
        <end position="154"/>
    </location>
</feature>
<feature type="chain" id="PRO_5046741644" evidence="2">
    <location>
        <begin position="28"/>
        <end position="797"/>
    </location>
</feature>
<keyword evidence="1" id="KW-0472">Membrane</keyword>
<dbReference type="RefSeq" id="WP_253550845.1">
    <property type="nucleotide sequence ID" value="NZ_JAMYZR010000031.1"/>
</dbReference>
<reference evidence="3 4" key="1">
    <citation type="submission" date="2022-06" db="EMBL/GenBank/DDBJ databases">
        <title>Acetobacer genomes from food samples.</title>
        <authorList>
            <person name="Sombolestani A."/>
        </authorList>
    </citation>
    <scope>NUCLEOTIDE SEQUENCE [LARGE SCALE GENOMIC DNA]</scope>
    <source>
        <strain evidence="3 4">R-83281</strain>
    </source>
</reference>
<name>A0ABT1ETW5_9PROT</name>
<feature type="transmembrane region" description="Helical" evidence="1">
    <location>
        <begin position="665"/>
        <end position="684"/>
    </location>
</feature>
<sequence>MTKTLQRVLATAIMVLGLIAYLPSALAQTGSITGGTTQNSAAGSSSDASGSHTVTWDLLDPGSDWAAVVVRSIFPVFSSGDSSIGSENTVIGTMLAWLSAFAGVIAAGWVTYLWFTTNFRGAETAKLLGDNQSQMSIVKIGLAALMMFPTVSGFGGGQAVVVQGALWSIGMAKTIYHYAEKAIGPDGKAIATPIVPGTKGIVLNLVKDEFCRSLLNAASNNPDLIPIPVGRTIRGISGNSEGIIVNYAYNMTLGDGTPTCGAINLETPAMGKTNLAGVSVDTATMQRNVLDAVLAADIRGQVETVARNFWMSKKTQDLAPLMDIVTTATNDYTSRLTEKAAQMRSELEKSVSDRSTTLNQWGLGTNGDATNTANRLDSLSWSGAGAYYLEFARLNGQTLSLMTATPNVTTPSYSGIGSALSSDVAPLIQSAHTFLGNIDALVDTTDGMSAPGGNSDLYSGAMPGGDGSSTVTQLFRALHLNDYALQMLIGFMEPSGTGGYWIDPFGNLMSLGHWLITISVTTMGTASVLSSTAGTISTGILSLMAGQPEGAVAAGIGHIAMQFFSTPVMLGCMAMLIPGLTMAFVLPMVPYVMWMAGIASWLILVCEAVVAAPLWMLAHMTLNGEGLHGNARQGYALLFDVVFRPTLMLFGLFFGYFVFDAMSWLVHQTFGVAAGFALSHGWLVSNFLGMLLLVWMFVLLHMILALASFRLIAIIPNRVPQILGFGGGERIDVDAFSRDVAAVGMAGAMQKMQDALRPNVNDHDSQNVLPAGNKQKLSGGIGHSGAIGIDTTMNKTS</sequence>
<evidence type="ECO:0000256" key="1">
    <source>
        <dbReference type="SAM" id="Phobius"/>
    </source>
</evidence>
<proteinExistence type="predicted"/>
<evidence type="ECO:0000313" key="3">
    <source>
        <dbReference type="EMBL" id="MCP1246812.1"/>
    </source>
</evidence>